<gene>
    <name evidence="4" type="ORF">AUEXF2481DRAFT_35988</name>
</gene>
<feature type="compositionally biased region" description="Low complexity" evidence="1">
    <location>
        <begin position="204"/>
        <end position="216"/>
    </location>
</feature>
<keyword evidence="5" id="KW-1185">Reference proteome</keyword>
<feature type="transmembrane region" description="Helical" evidence="2">
    <location>
        <begin position="226"/>
        <end position="247"/>
    </location>
</feature>
<name>A0A074YLK9_AURSE</name>
<dbReference type="OMA" id="NGMCCAL"/>
<keyword evidence="2" id="KW-0472">Membrane</keyword>
<evidence type="ECO:0000313" key="5">
    <source>
        <dbReference type="Proteomes" id="UP000030641"/>
    </source>
</evidence>
<evidence type="ECO:0008006" key="6">
    <source>
        <dbReference type="Google" id="ProtNLM"/>
    </source>
</evidence>
<dbReference type="OrthoDB" id="3916037at2759"/>
<dbReference type="Proteomes" id="UP000030641">
    <property type="component" value="Unassembled WGS sequence"/>
</dbReference>
<keyword evidence="2" id="KW-1133">Transmembrane helix</keyword>
<accession>A0A074YLK9</accession>
<organism evidence="4 5">
    <name type="scientific">Aureobasidium subglaciale (strain EXF-2481)</name>
    <name type="common">Aureobasidium pullulans var. subglaciale</name>
    <dbReference type="NCBI Taxonomy" id="1043005"/>
    <lineage>
        <taxon>Eukaryota</taxon>
        <taxon>Fungi</taxon>
        <taxon>Dikarya</taxon>
        <taxon>Ascomycota</taxon>
        <taxon>Pezizomycotina</taxon>
        <taxon>Dothideomycetes</taxon>
        <taxon>Dothideomycetidae</taxon>
        <taxon>Dothideales</taxon>
        <taxon>Saccotheciaceae</taxon>
        <taxon>Aureobasidium</taxon>
    </lineage>
</organism>
<dbReference type="HOGENOM" id="CLU_055859_7_0_1"/>
<keyword evidence="2" id="KW-0812">Transmembrane</keyword>
<evidence type="ECO:0000256" key="1">
    <source>
        <dbReference type="SAM" id="MobiDB-lite"/>
    </source>
</evidence>
<feature type="region of interest" description="Disordered" evidence="1">
    <location>
        <begin position="163"/>
        <end position="219"/>
    </location>
</feature>
<dbReference type="AlphaFoldDB" id="A0A074YLK9"/>
<sequence length="314" mass="32991">MARVRNIGGLLALFHLVAPISASGTCYKLNGDAAYKDFIPCNQFSGATSYCCGANRQNTNATYTNDVCMTNGLCQAVAEIDGVEEYRYFRESCSSTSWPLDSCLRNVCTTPDQNDVNGNAIMTPCDDTMYSQTWCCGKNNTACCGTDSAITLPAMMGATATLTKSSKPSSTSSASSTISTSSTSDLPATTSTNPSPSNFVITASSTPSSTPSSSPSNTGLSTGAQAGIGVAVALLVLSVLAGAFYYLRRRRATPKLLPTDTNTSLMTIQSPQSYHDGKDMYLTPHELDSRAVGHELDPAAGVGEVEGDVVFKRS</sequence>
<keyword evidence="3" id="KW-0732">Signal</keyword>
<evidence type="ECO:0000313" key="4">
    <source>
        <dbReference type="EMBL" id="KEQ98673.1"/>
    </source>
</evidence>
<dbReference type="RefSeq" id="XP_013347399.1">
    <property type="nucleotide sequence ID" value="XM_013491945.1"/>
</dbReference>
<feature type="compositionally biased region" description="Polar residues" evidence="1">
    <location>
        <begin position="185"/>
        <end position="203"/>
    </location>
</feature>
<dbReference type="InParanoid" id="A0A074YLK9"/>
<protein>
    <recommendedName>
        <fullName evidence="6">Mid2 domain-containing protein</fullName>
    </recommendedName>
</protein>
<feature type="signal peptide" evidence="3">
    <location>
        <begin position="1"/>
        <end position="22"/>
    </location>
</feature>
<evidence type="ECO:0000256" key="3">
    <source>
        <dbReference type="SAM" id="SignalP"/>
    </source>
</evidence>
<dbReference type="STRING" id="1043005.A0A074YLK9"/>
<dbReference type="GeneID" id="25365450"/>
<proteinExistence type="predicted"/>
<reference evidence="4 5" key="1">
    <citation type="journal article" date="2014" name="BMC Genomics">
        <title>Genome sequencing of four Aureobasidium pullulans varieties: biotechnological potential, stress tolerance, and description of new species.</title>
        <authorList>
            <person name="Gostin Ar C."/>
            <person name="Ohm R.A."/>
            <person name="Kogej T."/>
            <person name="Sonjak S."/>
            <person name="Turk M."/>
            <person name="Zajc J."/>
            <person name="Zalar P."/>
            <person name="Grube M."/>
            <person name="Sun H."/>
            <person name="Han J."/>
            <person name="Sharma A."/>
            <person name="Chiniquy J."/>
            <person name="Ngan C.Y."/>
            <person name="Lipzen A."/>
            <person name="Barry K."/>
            <person name="Grigoriev I.V."/>
            <person name="Gunde-Cimerman N."/>
        </authorList>
    </citation>
    <scope>NUCLEOTIDE SEQUENCE [LARGE SCALE GENOMIC DNA]</scope>
    <source>
        <strain evidence="4 5">EXF-2481</strain>
    </source>
</reference>
<dbReference type="EMBL" id="KL584751">
    <property type="protein sequence ID" value="KEQ98673.1"/>
    <property type="molecule type" value="Genomic_DNA"/>
</dbReference>
<feature type="compositionally biased region" description="Low complexity" evidence="1">
    <location>
        <begin position="163"/>
        <end position="184"/>
    </location>
</feature>
<feature type="chain" id="PRO_5001703481" description="Mid2 domain-containing protein" evidence="3">
    <location>
        <begin position="23"/>
        <end position="314"/>
    </location>
</feature>
<evidence type="ECO:0000256" key="2">
    <source>
        <dbReference type="SAM" id="Phobius"/>
    </source>
</evidence>